<gene>
    <name evidence="2" type="ORF">GGR25_004113</name>
</gene>
<dbReference type="EMBL" id="JACIDS010000005">
    <property type="protein sequence ID" value="MBB3933049.1"/>
    <property type="molecule type" value="Genomic_DNA"/>
</dbReference>
<feature type="chain" id="PRO_5032850713" description="SIMPL domain-containing protein" evidence="1">
    <location>
        <begin position="31"/>
        <end position="244"/>
    </location>
</feature>
<feature type="signal peptide" evidence="1">
    <location>
        <begin position="1"/>
        <end position="30"/>
    </location>
</feature>
<dbReference type="RefSeq" id="WP_183400698.1">
    <property type="nucleotide sequence ID" value="NZ_JACIDS010000005.1"/>
</dbReference>
<dbReference type="AlphaFoldDB" id="A0A840AS18"/>
<reference evidence="2 3" key="1">
    <citation type="submission" date="2020-08" db="EMBL/GenBank/DDBJ databases">
        <title>Genomic Encyclopedia of Type Strains, Phase IV (KMG-IV): sequencing the most valuable type-strain genomes for metagenomic binning, comparative biology and taxonomic classification.</title>
        <authorList>
            <person name="Goeker M."/>
        </authorList>
    </citation>
    <scope>NUCLEOTIDE SEQUENCE [LARGE SCALE GENOMIC DNA]</scope>
    <source>
        <strain evidence="2 3">DSM 25966</strain>
    </source>
</reference>
<evidence type="ECO:0000313" key="2">
    <source>
        <dbReference type="EMBL" id="MBB3933049.1"/>
    </source>
</evidence>
<evidence type="ECO:0008006" key="4">
    <source>
        <dbReference type="Google" id="ProtNLM"/>
    </source>
</evidence>
<organism evidence="2 3">
    <name type="scientific">Kaistia hirudinis</name>
    <dbReference type="NCBI Taxonomy" id="1293440"/>
    <lineage>
        <taxon>Bacteria</taxon>
        <taxon>Pseudomonadati</taxon>
        <taxon>Pseudomonadota</taxon>
        <taxon>Alphaproteobacteria</taxon>
        <taxon>Hyphomicrobiales</taxon>
        <taxon>Kaistiaceae</taxon>
        <taxon>Kaistia</taxon>
    </lineage>
</organism>
<keyword evidence="3" id="KW-1185">Reference proteome</keyword>
<comment type="caution">
    <text evidence="2">The sequence shown here is derived from an EMBL/GenBank/DDBJ whole genome shotgun (WGS) entry which is preliminary data.</text>
</comment>
<dbReference type="GO" id="GO:0006974">
    <property type="term" value="P:DNA damage response"/>
    <property type="evidence" value="ECO:0007669"/>
    <property type="project" value="TreeGrafter"/>
</dbReference>
<dbReference type="Gene3D" id="3.30.110.170">
    <property type="entry name" value="Protein of unknown function (DUF541), domain 1"/>
    <property type="match status" value="1"/>
</dbReference>
<keyword evidence="1" id="KW-0732">Signal</keyword>
<dbReference type="InterPro" id="IPR052022">
    <property type="entry name" value="26kDa_periplasmic_antigen"/>
</dbReference>
<protein>
    <recommendedName>
        <fullName evidence="4">SIMPL domain-containing protein</fullName>
    </recommendedName>
</protein>
<dbReference type="PANTHER" id="PTHR34387:SF1">
    <property type="entry name" value="PERIPLASMIC IMMUNOGENIC PROTEIN"/>
    <property type="match status" value="1"/>
</dbReference>
<accession>A0A840AS18</accession>
<dbReference type="PANTHER" id="PTHR34387">
    <property type="entry name" value="SLR1258 PROTEIN"/>
    <property type="match status" value="1"/>
</dbReference>
<dbReference type="Proteomes" id="UP000553963">
    <property type="component" value="Unassembled WGS sequence"/>
</dbReference>
<dbReference type="InterPro" id="IPR007497">
    <property type="entry name" value="SIMPL/DUF541"/>
</dbReference>
<dbReference type="Pfam" id="PF04402">
    <property type="entry name" value="SIMPL"/>
    <property type="match status" value="1"/>
</dbReference>
<name>A0A840AS18_9HYPH</name>
<dbReference type="Gene3D" id="3.30.70.2970">
    <property type="entry name" value="Protein of unknown function (DUF541), domain 2"/>
    <property type="match status" value="1"/>
</dbReference>
<sequence>MTPISKARITCRTLLLAGAFAAAFAAPAFAQSAPVVPTLTSFGNGTASAAPDIAVVTLGVVSEAPNAKDALAANATDMTAVVKTIAEAGIDKKDVATTGLFVEPIYSDASKSPDGQSAITGYRVSNQLTVRIRNLESSGPLLDKVIAAGANRVSGIAFEIGKSDELRDEAIKDAIADARSKAELMAKAAGVKLGRIQSLNANENGVQPVFRAAMMAKDSAPTPVMGGTQEIGATATIVFEIKPD</sequence>
<proteinExistence type="predicted"/>
<evidence type="ECO:0000313" key="3">
    <source>
        <dbReference type="Proteomes" id="UP000553963"/>
    </source>
</evidence>
<evidence type="ECO:0000256" key="1">
    <source>
        <dbReference type="SAM" id="SignalP"/>
    </source>
</evidence>